<evidence type="ECO:0000313" key="2">
    <source>
        <dbReference type="EMBL" id="CAF0977328.1"/>
    </source>
</evidence>
<comment type="caution">
    <text evidence="2">The sequence shown here is derived from an EMBL/GenBank/DDBJ whole genome shotgun (WGS) entry which is preliminary data.</text>
</comment>
<sequence length="290" mass="32926">MDKIAIYLFGVLMIVRLIEGGCGCEGWCQKNGKQYGICGDGHTCICSSKPITDPEQGCGCGTWCRKEGYAGGICGDGHTCICSPKSDKKNDEYVRGEYKLTIINNIGNDLNAMMRQSIIDAYFQIYPQIQLRFNKRARKDVQIKIDPNYDGIAYASNDEIVISGTHLKNDPRPTGVLTHEMMHIVQSYPGGQPEWLVEGIADYVRWKYGQDKVGGGWQLSDFNLKQHYTNSYRVTARFLVWLERKVQNNIVNRLDQGLRQNQYENGKLWIQISGKSVDQLWSDYANDSRI</sequence>
<reference evidence="2" key="1">
    <citation type="submission" date="2021-02" db="EMBL/GenBank/DDBJ databases">
        <authorList>
            <person name="Nowell W R."/>
        </authorList>
    </citation>
    <scope>NUCLEOTIDE SEQUENCE</scope>
</reference>
<accession>A0A814F2V6</accession>
<dbReference type="EMBL" id="CAJOBE010006040">
    <property type="protein sequence ID" value="CAF3994042.1"/>
    <property type="molecule type" value="Genomic_DNA"/>
</dbReference>
<dbReference type="EMBL" id="CAJNOU010000377">
    <property type="protein sequence ID" value="CAF0977328.1"/>
    <property type="molecule type" value="Genomic_DNA"/>
</dbReference>
<evidence type="ECO:0000313" key="4">
    <source>
        <dbReference type="Proteomes" id="UP000663889"/>
    </source>
</evidence>
<keyword evidence="1" id="KW-0732">Signal</keyword>
<dbReference type="InterPro" id="IPR007541">
    <property type="entry name" value="Uncharacterised_BSP"/>
</dbReference>
<feature type="chain" id="PRO_5036224338" evidence="1">
    <location>
        <begin position="21"/>
        <end position="290"/>
    </location>
</feature>
<dbReference type="Proteomes" id="UP000663874">
    <property type="component" value="Unassembled WGS sequence"/>
</dbReference>
<protein>
    <submittedName>
        <fullName evidence="2">Uncharacterized protein</fullName>
    </submittedName>
</protein>
<dbReference type="PANTHER" id="PTHR33321">
    <property type="match status" value="1"/>
</dbReference>
<feature type="signal peptide" evidence="1">
    <location>
        <begin position="1"/>
        <end position="20"/>
    </location>
</feature>
<name>A0A814F2V6_9BILA</name>
<dbReference type="Proteomes" id="UP000663889">
    <property type="component" value="Unassembled WGS sequence"/>
</dbReference>
<dbReference type="AlphaFoldDB" id="A0A814F2V6"/>
<proteinExistence type="predicted"/>
<dbReference type="Pfam" id="PF04450">
    <property type="entry name" value="BSP"/>
    <property type="match status" value="1"/>
</dbReference>
<dbReference type="PANTHER" id="PTHR33321:SF12">
    <property type="entry name" value="PLANT BASIC SECRETORY PROTEIN (BSP) FAMILY PROTEIN"/>
    <property type="match status" value="1"/>
</dbReference>
<evidence type="ECO:0000313" key="3">
    <source>
        <dbReference type="EMBL" id="CAF3994042.1"/>
    </source>
</evidence>
<organism evidence="2 4">
    <name type="scientific">Rotaria sordida</name>
    <dbReference type="NCBI Taxonomy" id="392033"/>
    <lineage>
        <taxon>Eukaryota</taxon>
        <taxon>Metazoa</taxon>
        <taxon>Spiralia</taxon>
        <taxon>Gnathifera</taxon>
        <taxon>Rotifera</taxon>
        <taxon>Eurotatoria</taxon>
        <taxon>Bdelloidea</taxon>
        <taxon>Philodinida</taxon>
        <taxon>Philodinidae</taxon>
        <taxon>Rotaria</taxon>
    </lineage>
</organism>
<evidence type="ECO:0000256" key="1">
    <source>
        <dbReference type="SAM" id="SignalP"/>
    </source>
</evidence>
<gene>
    <name evidence="3" type="ORF">FNK824_LOCUS25561</name>
    <name evidence="2" type="ORF">SEV965_LOCUS9571</name>
</gene>